<dbReference type="PROSITE" id="PS00232">
    <property type="entry name" value="CADHERIN_1"/>
    <property type="match status" value="2"/>
</dbReference>
<feature type="domain" description="Cadherin" evidence="13">
    <location>
        <begin position="113"/>
        <end position="211"/>
    </location>
</feature>
<dbReference type="InterPro" id="IPR002126">
    <property type="entry name" value="Cadherin-like_dom"/>
</dbReference>
<dbReference type="Proteomes" id="UP000194236">
    <property type="component" value="Unassembled WGS sequence"/>
</dbReference>
<dbReference type="PANTHER" id="PTHR24026">
    <property type="entry name" value="FAT ATYPICAL CADHERIN-RELATED"/>
    <property type="match status" value="1"/>
</dbReference>
<dbReference type="OrthoDB" id="6252479at2759"/>
<evidence type="ECO:0000256" key="10">
    <source>
        <dbReference type="ARBA" id="ARBA00023157"/>
    </source>
</evidence>
<keyword evidence="9" id="KW-0472">Membrane</keyword>
<feature type="domain" description="Cadherin" evidence="13">
    <location>
        <begin position="212"/>
        <end position="305"/>
    </location>
</feature>
<comment type="caution">
    <text evidence="14">The sequence shown here is derived from an EMBL/GenBank/DDBJ whole genome shotgun (WGS) entry which is preliminary data.</text>
</comment>
<dbReference type="Pfam" id="PF00028">
    <property type="entry name" value="Cadherin"/>
    <property type="match status" value="3"/>
</dbReference>
<evidence type="ECO:0000256" key="6">
    <source>
        <dbReference type="ARBA" id="ARBA00022837"/>
    </source>
</evidence>
<evidence type="ECO:0000313" key="14">
    <source>
        <dbReference type="EMBL" id="OTF77132.1"/>
    </source>
</evidence>
<dbReference type="EMBL" id="MUJZ01034159">
    <property type="protein sequence ID" value="OTF77132.1"/>
    <property type="molecule type" value="Genomic_DNA"/>
</dbReference>
<evidence type="ECO:0000256" key="3">
    <source>
        <dbReference type="ARBA" id="ARBA00022692"/>
    </source>
</evidence>
<keyword evidence="6 12" id="KW-0106">Calcium</keyword>
<evidence type="ECO:0000313" key="15">
    <source>
        <dbReference type="Proteomes" id="UP000194236"/>
    </source>
</evidence>
<keyword evidence="3" id="KW-0812">Transmembrane</keyword>
<evidence type="ECO:0000256" key="7">
    <source>
        <dbReference type="ARBA" id="ARBA00022889"/>
    </source>
</evidence>
<dbReference type="PRINTS" id="PR00205">
    <property type="entry name" value="CADHERIN"/>
</dbReference>
<keyword evidence="5" id="KW-0677">Repeat</keyword>
<keyword evidence="4" id="KW-0732">Signal</keyword>
<dbReference type="PANTHER" id="PTHR24026:SF136">
    <property type="entry name" value="PROTOCADHERIN-23"/>
    <property type="match status" value="1"/>
</dbReference>
<accession>A0A1Y3B8F6</accession>
<dbReference type="PROSITE" id="PS50268">
    <property type="entry name" value="CADHERIN_2"/>
    <property type="match status" value="3"/>
</dbReference>
<dbReference type="GO" id="GO:0005509">
    <property type="term" value="F:calcium ion binding"/>
    <property type="evidence" value="ECO:0007669"/>
    <property type="project" value="UniProtKB-UniRule"/>
</dbReference>
<keyword evidence="10" id="KW-1015">Disulfide bond</keyword>
<evidence type="ECO:0000256" key="2">
    <source>
        <dbReference type="ARBA" id="ARBA00022536"/>
    </source>
</evidence>
<gene>
    <name evidence="14" type="ORF">BLA29_008020</name>
</gene>
<evidence type="ECO:0000256" key="11">
    <source>
        <dbReference type="ARBA" id="ARBA00023180"/>
    </source>
</evidence>
<keyword evidence="11" id="KW-0325">Glycoprotein</keyword>
<dbReference type="CDD" id="cd11304">
    <property type="entry name" value="Cadherin_repeat"/>
    <property type="match status" value="3"/>
</dbReference>
<name>A0A1Y3B8F6_EURMA</name>
<protein>
    <recommendedName>
        <fullName evidence="13">Cadherin domain-containing protein</fullName>
    </recommendedName>
</protein>
<keyword evidence="7" id="KW-0130">Cell adhesion</keyword>
<dbReference type="SMART" id="SM00112">
    <property type="entry name" value="CA"/>
    <property type="match status" value="3"/>
</dbReference>
<sequence length="306" mass="35099">MDENDCTPYFDSASYYISLAENQEIGSTIFKMTALDDDIDLLNNALKYSLSNDYDGTFRIDENSGWISLSKHLDRETVEHYNLQINITDGLHQNSSSLYIAVYDVNDNKPVIEPARSIAAIYENSFLGTVILRIKVNDPDLNPELHYYISQGDHLHHFAISSSGDVYVNKTLDRETIEQYSLKILVTDEKYYTESELLIDVLDVNDNGPICVKSKYVEMVSESVPIGTHILTVEAIDQDDAENAKLYFQIDGDHKNHFVVDQFTGRLKTNAKLDREHQAAYLFNVIVYDYQNREWHCTSNVEILLR</sequence>
<dbReference type="InterPro" id="IPR015919">
    <property type="entry name" value="Cadherin-like_sf"/>
</dbReference>
<proteinExistence type="predicted"/>
<dbReference type="SUPFAM" id="SSF49313">
    <property type="entry name" value="Cadherin-like"/>
    <property type="match status" value="3"/>
</dbReference>
<reference evidence="14 15" key="1">
    <citation type="submission" date="2017-03" db="EMBL/GenBank/DDBJ databases">
        <title>Genome Survey of Euroglyphus maynei.</title>
        <authorList>
            <person name="Arlian L.G."/>
            <person name="Morgan M.S."/>
            <person name="Rider S.D."/>
        </authorList>
    </citation>
    <scope>NUCLEOTIDE SEQUENCE [LARGE SCALE GENOMIC DNA]</scope>
    <source>
        <strain evidence="14">Arlian Lab</strain>
        <tissue evidence="14">Whole body</tissue>
    </source>
</reference>
<dbReference type="Gene3D" id="2.60.40.60">
    <property type="entry name" value="Cadherins"/>
    <property type="match status" value="3"/>
</dbReference>
<keyword evidence="8" id="KW-1133">Transmembrane helix</keyword>
<keyword evidence="2" id="KW-0245">EGF-like domain</keyword>
<feature type="domain" description="Cadherin" evidence="13">
    <location>
        <begin position="11"/>
        <end position="112"/>
    </location>
</feature>
<evidence type="ECO:0000256" key="1">
    <source>
        <dbReference type="ARBA" id="ARBA00004167"/>
    </source>
</evidence>
<dbReference type="GO" id="GO:0005886">
    <property type="term" value="C:plasma membrane"/>
    <property type="evidence" value="ECO:0007669"/>
    <property type="project" value="InterPro"/>
</dbReference>
<evidence type="ECO:0000259" key="13">
    <source>
        <dbReference type="PROSITE" id="PS50268"/>
    </source>
</evidence>
<dbReference type="GO" id="GO:0007156">
    <property type="term" value="P:homophilic cell adhesion via plasma membrane adhesion molecules"/>
    <property type="evidence" value="ECO:0007669"/>
    <property type="project" value="InterPro"/>
</dbReference>
<organism evidence="14 15">
    <name type="scientific">Euroglyphus maynei</name>
    <name type="common">Mayne's house dust mite</name>
    <dbReference type="NCBI Taxonomy" id="6958"/>
    <lineage>
        <taxon>Eukaryota</taxon>
        <taxon>Metazoa</taxon>
        <taxon>Ecdysozoa</taxon>
        <taxon>Arthropoda</taxon>
        <taxon>Chelicerata</taxon>
        <taxon>Arachnida</taxon>
        <taxon>Acari</taxon>
        <taxon>Acariformes</taxon>
        <taxon>Sarcoptiformes</taxon>
        <taxon>Astigmata</taxon>
        <taxon>Psoroptidia</taxon>
        <taxon>Analgoidea</taxon>
        <taxon>Pyroglyphidae</taxon>
        <taxon>Pyroglyphinae</taxon>
        <taxon>Euroglyphus</taxon>
    </lineage>
</organism>
<evidence type="ECO:0000256" key="4">
    <source>
        <dbReference type="ARBA" id="ARBA00022729"/>
    </source>
</evidence>
<keyword evidence="15" id="KW-1185">Reference proteome</keyword>
<dbReference type="FunFam" id="2.60.40.60:FF:000024">
    <property type="entry name" value="FAT atypical cadherin 3"/>
    <property type="match status" value="2"/>
</dbReference>
<evidence type="ECO:0000256" key="12">
    <source>
        <dbReference type="PROSITE-ProRule" id="PRU00043"/>
    </source>
</evidence>
<evidence type="ECO:0000256" key="9">
    <source>
        <dbReference type="ARBA" id="ARBA00023136"/>
    </source>
</evidence>
<dbReference type="AlphaFoldDB" id="A0A1Y3B8F6"/>
<dbReference type="InterPro" id="IPR020894">
    <property type="entry name" value="Cadherin_CS"/>
</dbReference>
<comment type="subcellular location">
    <subcellularLocation>
        <location evidence="1">Membrane</location>
        <topology evidence="1">Single-pass membrane protein</topology>
    </subcellularLocation>
</comment>
<evidence type="ECO:0000256" key="8">
    <source>
        <dbReference type="ARBA" id="ARBA00022989"/>
    </source>
</evidence>
<evidence type="ECO:0000256" key="5">
    <source>
        <dbReference type="ARBA" id="ARBA00022737"/>
    </source>
</evidence>